<dbReference type="PROSITE" id="PS50930">
    <property type="entry name" value="HTH_LYTTR"/>
    <property type="match status" value="1"/>
</dbReference>
<dbReference type="Pfam" id="PF04397">
    <property type="entry name" value="LytTR"/>
    <property type="match status" value="1"/>
</dbReference>
<comment type="caution">
    <text evidence="5">The sequence shown here is derived from an EMBL/GenBank/DDBJ whole genome shotgun (WGS) entry which is preliminary data.</text>
</comment>
<evidence type="ECO:0000256" key="2">
    <source>
        <dbReference type="PROSITE-ProRule" id="PRU00169"/>
    </source>
</evidence>
<evidence type="ECO:0000313" key="6">
    <source>
        <dbReference type="Proteomes" id="UP000622890"/>
    </source>
</evidence>
<keyword evidence="6" id="KW-1185">Reference proteome</keyword>
<dbReference type="GO" id="GO:0000156">
    <property type="term" value="F:phosphorelay response regulator activity"/>
    <property type="evidence" value="ECO:0007669"/>
    <property type="project" value="TreeGrafter"/>
</dbReference>
<dbReference type="InterPro" id="IPR039420">
    <property type="entry name" value="WalR-like"/>
</dbReference>
<keyword evidence="2" id="KW-0597">Phosphoprotein</keyword>
<dbReference type="PANTHER" id="PTHR48111">
    <property type="entry name" value="REGULATOR OF RPOS"/>
    <property type="match status" value="1"/>
</dbReference>
<proteinExistence type="predicted"/>
<sequence>MTPRIFIVDDEEHARARLAMLLSDIASECPNELVGQASDAAEALQGIVDARPDILLLDIQMPGMNGLELAERLAQEGAGMPAVIFVSAHDDYALNAFDVHALDYLVKPVRAARLQQAIQRVVALRERTAPQQVSTPRREHFTVHERDRLLLVPVSDVLYLKAELKYVTLRTRTRDYLIEDSLLSIEEELDDVFVRVHRNTLVAKRAIAGVERGVIGGDADGEKTQEGWQVIVKDINERLPISRRQWPGVKALVK</sequence>
<dbReference type="EMBL" id="JAEPBG010000009">
    <property type="protein sequence ID" value="MBK4736883.1"/>
    <property type="molecule type" value="Genomic_DNA"/>
</dbReference>
<dbReference type="InterPro" id="IPR001789">
    <property type="entry name" value="Sig_transdc_resp-reg_receiver"/>
</dbReference>
<accession>A0A934T2L2</accession>
<dbReference type="GO" id="GO:0006355">
    <property type="term" value="P:regulation of DNA-templated transcription"/>
    <property type="evidence" value="ECO:0007669"/>
    <property type="project" value="TreeGrafter"/>
</dbReference>
<gene>
    <name evidence="5" type="ORF">JJB74_19860</name>
</gene>
<dbReference type="RefSeq" id="WP_200594754.1">
    <property type="nucleotide sequence ID" value="NZ_JAEPBG010000009.1"/>
</dbReference>
<feature type="domain" description="HTH LytTR-type" evidence="4">
    <location>
        <begin position="141"/>
        <end position="254"/>
    </location>
</feature>
<keyword evidence="1" id="KW-0238">DNA-binding</keyword>
<dbReference type="SUPFAM" id="SSF52172">
    <property type="entry name" value="CheY-like"/>
    <property type="match status" value="1"/>
</dbReference>
<dbReference type="GO" id="GO:0032993">
    <property type="term" value="C:protein-DNA complex"/>
    <property type="evidence" value="ECO:0007669"/>
    <property type="project" value="TreeGrafter"/>
</dbReference>
<evidence type="ECO:0000256" key="1">
    <source>
        <dbReference type="ARBA" id="ARBA00023125"/>
    </source>
</evidence>
<dbReference type="GO" id="GO:0005829">
    <property type="term" value="C:cytosol"/>
    <property type="evidence" value="ECO:0007669"/>
    <property type="project" value="TreeGrafter"/>
</dbReference>
<feature type="modified residue" description="4-aspartylphosphate" evidence="2">
    <location>
        <position position="58"/>
    </location>
</feature>
<evidence type="ECO:0000259" key="4">
    <source>
        <dbReference type="PROSITE" id="PS50930"/>
    </source>
</evidence>
<dbReference type="Pfam" id="PF00072">
    <property type="entry name" value="Response_reg"/>
    <property type="match status" value="1"/>
</dbReference>
<dbReference type="SMART" id="SM00448">
    <property type="entry name" value="REC"/>
    <property type="match status" value="1"/>
</dbReference>
<protein>
    <submittedName>
        <fullName evidence="5">Response regulator transcription factor</fullName>
    </submittedName>
</protein>
<dbReference type="PROSITE" id="PS50110">
    <property type="entry name" value="RESPONSE_REGULATORY"/>
    <property type="match status" value="1"/>
</dbReference>
<dbReference type="Proteomes" id="UP000622890">
    <property type="component" value="Unassembled WGS sequence"/>
</dbReference>
<dbReference type="AlphaFoldDB" id="A0A934T2L2"/>
<name>A0A934T2L2_9BURK</name>
<dbReference type="InterPro" id="IPR007492">
    <property type="entry name" value="LytTR_DNA-bd_dom"/>
</dbReference>
<organism evidence="5 6">
    <name type="scientific">Noviherbaspirillum pedocola</name>
    <dbReference type="NCBI Taxonomy" id="2801341"/>
    <lineage>
        <taxon>Bacteria</taxon>
        <taxon>Pseudomonadati</taxon>
        <taxon>Pseudomonadota</taxon>
        <taxon>Betaproteobacteria</taxon>
        <taxon>Burkholderiales</taxon>
        <taxon>Oxalobacteraceae</taxon>
        <taxon>Noviherbaspirillum</taxon>
    </lineage>
</organism>
<evidence type="ECO:0000259" key="3">
    <source>
        <dbReference type="PROSITE" id="PS50110"/>
    </source>
</evidence>
<dbReference type="Gene3D" id="3.40.50.2300">
    <property type="match status" value="1"/>
</dbReference>
<dbReference type="GO" id="GO:0000976">
    <property type="term" value="F:transcription cis-regulatory region binding"/>
    <property type="evidence" value="ECO:0007669"/>
    <property type="project" value="TreeGrafter"/>
</dbReference>
<dbReference type="PANTHER" id="PTHR48111:SF3">
    <property type="entry name" value="TRANSCRIPTIONAL REGULATORY PROTEIN BTSR"/>
    <property type="match status" value="1"/>
</dbReference>
<dbReference type="SMART" id="SM00850">
    <property type="entry name" value="LytTR"/>
    <property type="match status" value="1"/>
</dbReference>
<evidence type="ECO:0000313" key="5">
    <source>
        <dbReference type="EMBL" id="MBK4736883.1"/>
    </source>
</evidence>
<reference evidence="5" key="1">
    <citation type="submission" date="2021-01" db="EMBL/GenBank/DDBJ databases">
        <title>Genome sequence of strain Noviherbaspirillum sp. DKR-6.</title>
        <authorList>
            <person name="Chaudhary D.K."/>
        </authorList>
    </citation>
    <scope>NUCLEOTIDE SEQUENCE</scope>
    <source>
        <strain evidence="5">DKR-6</strain>
    </source>
</reference>
<dbReference type="InterPro" id="IPR011006">
    <property type="entry name" value="CheY-like_superfamily"/>
</dbReference>
<feature type="domain" description="Response regulatory" evidence="3">
    <location>
        <begin position="4"/>
        <end position="122"/>
    </location>
</feature>
<dbReference type="Gene3D" id="2.40.50.1020">
    <property type="entry name" value="LytTr DNA-binding domain"/>
    <property type="match status" value="1"/>
</dbReference>